<organism evidence="7 8">
    <name type="scientific">Acinetobacter beijerinckii CIP 110307</name>
    <dbReference type="NCBI Taxonomy" id="1217648"/>
    <lineage>
        <taxon>Bacteria</taxon>
        <taxon>Pseudomonadati</taxon>
        <taxon>Pseudomonadota</taxon>
        <taxon>Gammaproteobacteria</taxon>
        <taxon>Moraxellales</taxon>
        <taxon>Moraxellaceae</taxon>
        <taxon>Acinetobacter</taxon>
    </lineage>
</organism>
<dbReference type="STRING" id="262668.GCA_000931715_02771"/>
<evidence type="ECO:0000256" key="3">
    <source>
        <dbReference type="ARBA" id="ARBA00022692"/>
    </source>
</evidence>
<dbReference type="RefSeq" id="WP_005062328.1">
    <property type="nucleotide sequence ID" value="NZ_KB849766.1"/>
</dbReference>
<dbReference type="EMBL" id="APQL01000010">
    <property type="protein sequence ID" value="ENW03886.1"/>
    <property type="molecule type" value="Genomic_DNA"/>
</dbReference>
<gene>
    <name evidence="7" type="ORF">F933_02856</name>
</gene>
<keyword evidence="5 6" id="KW-0472">Membrane</keyword>
<dbReference type="PATRIC" id="fig|1217648.3.peg.2778"/>
<evidence type="ECO:0000256" key="1">
    <source>
        <dbReference type="ARBA" id="ARBA00004651"/>
    </source>
</evidence>
<accession>N9FG55</accession>
<reference evidence="7 8" key="1">
    <citation type="submission" date="2013-02" db="EMBL/GenBank/DDBJ databases">
        <title>The Genome Sequence of Acinetobacter beijerinckii CIP 110307.</title>
        <authorList>
            <consortium name="The Broad Institute Genome Sequencing Platform"/>
            <consortium name="The Broad Institute Genome Sequencing Center for Infectious Disease"/>
            <person name="Cerqueira G."/>
            <person name="Feldgarden M."/>
            <person name="Courvalin P."/>
            <person name="Perichon B."/>
            <person name="Grillot-Courvalin C."/>
            <person name="Clermont D."/>
            <person name="Rocha E."/>
            <person name="Yoon E.-J."/>
            <person name="Nemec A."/>
            <person name="Walker B."/>
            <person name="Young S.K."/>
            <person name="Zeng Q."/>
            <person name="Gargeya S."/>
            <person name="Fitzgerald M."/>
            <person name="Haas B."/>
            <person name="Abouelleil A."/>
            <person name="Alvarado L."/>
            <person name="Arachchi H.M."/>
            <person name="Berlin A.M."/>
            <person name="Chapman S.B."/>
            <person name="Dewar J."/>
            <person name="Goldberg J."/>
            <person name="Griggs A."/>
            <person name="Gujja S."/>
            <person name="Hansen M."/>
            <person name="Howarth C."/>
            <person name="Imamovic A."/>
            <person name="Larimer J."/>
            <person name="McCowan C."/>
            <person name="Murphy C."/>
            <person name="Neiman D."/>
            <person name="Pearson M."/>
            <person name="Priest M."/>
            <person name="Roberts A."/>
            <person name="Saif S."/>
            <person name="Shea T."/>
            <person name="Sisk P."/>
            <person name="Sykes S."/>
            <person name="Wortman J."/>
            <person name="Nusbaum C."/>
            <person name="Birren B."/>
        </authorList>
    </citation>
    <scope>NUCLEOTIDE SEQUENCE [LARGE SCALE GENOMIC DNA]</scope>
    <source>
        <strain evidence="7 8">CIP 110307</strain>
    </source>
</reference>
<dbReference type="eggNOG" id="COG1280">
    <property type="taxonomic scope" value="Bacteria"/>
</dbReference>
<name>N9FG55_9GAMM</name>
<dbReference type="InterPro" id="IPR001123">
    <property type="entry name" value="LeuE-type"/>
</dbReference>
<dbReference type="GeneID" id="29857988"/>
<comment type="subcellular location">
    <subcellularLocation>
        <location evidence="1">Cell membrane</location>
        <topology evidence="1">Multi-pass membrane protein</topology>
    </subcellularLocation>
</comment>
<dbReference type="PANTHER" id="PTHR30086">
    <property type="entry name" value="ARGININE EXPORTER PROTEIN ARGO"/>
    <property type="match status" value="1"/>
</dbReference>
<evidence type="ECO:0000256" key="2">
    <source>
        <dbReference type="ARBA" id="ARBA00022475"/>
    </source>
</evidence>
<evidence type="ECO:0000313" key="7">
    <source>
        <dbReference type="EMBL" id="ENW03886.1"/>
    </source>
</evidence>
<dbReference type="GO" id="GO:0015171">
    <property type="term" value="F:amino acid transmembrane transporter activity"/>
    <property type="evidence" value="ECO:0007669"/>
    <property type="project" value="TreeGrafter"/>
</dbReference>
<comment type="caution">
    <text evidence="7">The sequence shown here is derived from an EMBL/GenBank/DDBJ whole genome shotgun (WGS) entry which is preliminary data.</text>
</comment>
<keyword evidence="4 6" id="KW-1133">Transmembrane helix</keyword>
<sequence>MEFFITIAITHFIGLLSPGADFFLILKTVIEKGKTSAKYTCSGIAVGNAIILMLIYLSLYLLGQVDTDLIIFLKWLGVIYFAYLAFQCLRSAVSAQTVQDISDDKIKKMRKSSDLRYFGLGLLSSLLNVKNLMFYTVLVILIYPKYNFIQNILLCIWMVALVLIWNVAIVSFLSSNVYLSWLKRHFHHVYFLAGISFIFFMIVLIMS</sequence>
<evidence type="ECO:0000256" key="6">
    <source>
        <dbReference type="SAM" id="Phobius"/>
    </source>
</evidence>
<evidence type="ECO:0000256" key="5">
    <source>
        <dbReference type="ARBA" id="ARBA00023136"/>
    </source>
</evidence>
<dbReference type="PANTHER" id="PTHR30086:SF17">
    <property type="entry name" value="LYSE FAMILY TRANSLOCATOR"/>
    <property type="match status" value="1"/>
</dbReference>
<evidence type="ECO:0000256" key="4">
    <source>
        <dbReference type="ARBA" id="ARBA00022989"/>
    </source>
</evidence>
<dbReference type="GO" id="GO:0005886">
    <property type="term" value="C:plasma membrane"/>
    <property type="evidence" value="ECO:0007669"/>
    <property type="project" value="UniProtKB-SubCell"/>
</dbReference>
<feature type="transmembrane region" description="Helical" evidence="6">
    <location>
        <begin position="117"/>
        <end position="142"/>
    </location>
</feature>
<feature type="transmembrane region" description="Helical" evidence="6">
    <location>
        <begin position="6"/>
        <end position="30"/>
    </location>
</feature>
<evidence type="ECO:0000313" key="8">
    <source>
        <dbReference type="Proteomes" id="UP000017670"/>
    </source>
</evidence>
<feature type="transmembrane region" description="Helical" evidence="6">
    <location>
        <begin position="42"/>
        <end position="63"/>
    </location>
</feature>
<feature type="transmembrane region" description="Helical" evidence="6">
    <location>
        <begin position="69"/>
        <end position="86"/>
    </location>
</feature>
<dbReference type="HOGENOM" id="CLU_079569_0_1_6"/>
<evidence type="ECO:0008006" key="9">
    <source>
        <dbReference type="Google" id="ProtNLM"/>
    </source>
</evidence>
<keyword evidence="8" id="KW-1185">Reference proteome</keyword>
<dbReference type="Pfam" id="PF01810">
    <property type="entry name" value="LysE"/>
    <property type="match status" value="1"/>
</dbReference>
<dbReference type="Proteomes" id="UP000017670">
    <property type="component" value="Unassembled WGS sequence"/>
</dbReference>
<protein>
    <recommendedName>
        <fullName evidence="9">Threonine efflux protein</fullName>
    </recommendedName>
</protein>
<feature type="transmembrane region" description="Helical" evidence="6">
    <location>
        <begin position="148"/>
        <end position="173"/>
    </location>
</feature>
<dbReference type="AlphaFoldDB" id="N9FG55"/>
<proteinExistence type="predicted"/>
<keyword evidence="3 6" id="KW-0812">Transmembrane</keyword>
<feature type="transmembrane region" description="Helical" evidence="6">
    <location>
        <begin position="185"/>
        <end position="206"/>
    </location>
</feature>
<keyword evidence="2" id="KW-1003">Cell membrane</keyword>